<dbReference type="PANTHER" id="PTHR15710">
    <property type="entry name" value="E3 UBIQUITIN-PROTEIN LIGASE PRAJA"/>
    <property type="match status" value="1"/>
</dbReference>
<dbReference type="FunFam" id="3.30.40.10:FF:000612">
    <property type="entry name" value="Uncharacterized protein"/>
    <property type="match status" value="1"/>
</dbReference>
<evidence type="ECO:0000256" key="4">
    <source>
        <dbReference type="PROSITE-ProRule" id="PRU00175"/>
    </source>
</evidence>
<keyword evidence="3" id="KW-0862">Zinc</keyword>
<dbReference type="UniPathway" id="UPA00143"/>
<evidence type="ECO:0000256" key="2">
    <source>
        <dbReference type="ARBA" id="ARBA00022771"/>
    </source>
</evidence>
<feature type="domain" description="RING-type" evidence="5">
    <location>
        <begin position="132"/>
        <end position="176"/>
    </location>
</feature>
<organism evidence="6 7">
    <name type="scientific">Puccinia graminis f. sp. tritici</name>
    <dbReference type="NCBI Taxonomy" id="56615"/>
    <lineage>
        <taxon>Eukaryota</taxon>
        <taxon>Fungi</taxon>
        <taxon>Dikarya</taxon>
        <taxon>Basidiomycota</taxon>
        <taxon>Pucciniomycotina</taxon>
        <taxon>Pucciniomycetes</taxon>
        <taxon>Pucciniales</taxon>
        <taxon>Pucciniaceae</taxon>
        <taxon>Puccinia</taxon>
    </lineage>
</organism>
<keyword evidence="1" id="KW-0479">Metal-binding</keyword>
<evidence type="ECO:0000313" key="6">
    <source>
        <dbReference type="EMBL" id="KAA1118608.1"/>
    </source>
</evidence>
<dbReference type="Proteomes" id="UP000325313">
    <property type="component" value="Unassembled WGS sequence"/>
</dbReference>
<name>A0A5B0QZ81_PUCGR</name>
<evidence type="ECO:0000256" key="1">
    <source>
        <dbReference type="ARBA" id="ARBA00022723"/>
    </source>
</evidence>
<dbReference type="PROSITE" id="PS50089">
    <property type="entry name" value="ZF_RING_2"/>
    <property type="match status" value="1"/>
</dbReference>
<evidence type="ECO:0000313" key="7">
    <source>
        <dbReference type="Proteomes" id="UP000325313"/>
    </source>
</evidence>
<dbReference type="SUPFAM" id="SSF57850">
    <property type="entry name" value="RING/U-box"/>
    <property type="match status" value="1"/>
</dbReference>
<gene>
    <name evidence="6" type="ORF">PGTUg99_001295</name>
</gene>
<evidence type="ECO:0000256" key="3">
    <source>
        <dbReference type="ARBA" id="ARBA00022833"/>
    </source>
</evidence>
<protein>
    <recommendedName>
        <fullName evidence="5">RING-type domain-containing protein</fullName>
    </recommendedName>
</protein>
<evidence type="ECO:0000259" key="5">
    <source>
        <dbReference type="PROSITE" id="PS50089"/>
    </source>
</evidence>
<dbReference type="InterPro" id="IPR001841">
    <property type="entry name" value="Znf_RING"/>
</dbReference>
<sequence>MDRNILELSDTALSYLTPEYRQLFRRHFELFQAAHRELYENALRGRLSAAEDAHYFRYMDQVDDALERLGRDDARRLRYISSFWMDAIEALEEIRAVSFERRRILVRRRLATLCNTTAATLASIQNGAVSACIVCMDELAPFELVIIRLPCHPFHLFHRDCIQHWLEGHTSCPICRIVVELPPTEPHR</sequence>
<accession>A0A5B0QZ81</accession>
<dbReference type="GO" id="GO:0016567">
    <property type="term" value="P:protein ubiquitination"/>
    <property type="evidence" value="ECO:0007669"/>
    <property type="project" value="UniProtKB-UniPathway"/>
</dbReference>
<reference evidence="6 7" key="1">
    <citation type="submission" date="2019-05" db="EMBL/GenBank/DDBJ databases">
        <title>Emergence of the Ug99 lineage of the wheat stem rust pathogen through somatic hybridization.</title>
        <authorList>
            <person name="Li F."/>
            <person name="Upadhyaya N.M."/>
            <person name="Sperschneider J."/>
            <person name="Matny O."/>
            <person name="Nguyen-Phuc H."/>
            <person name="Mago R."/>
            <person name="Raley C."/>
            <person name="Miller M.E."/>
            <person name="Silverstein K.A.T."/>
            <person name="Henningsen E."/>
            <person name="Hirsch C.D."/>
            <person name="Visser B."/>
            <person name="Pretorius Z.A."/>
            <person name="Steffenson B.J."/>
            <person name="Schwessinger B."/>
            <person name="Dodds P.N."/>
            <person name="Figueroa M."/>
        </authorList>
    </citation>
    <scope>NUCLEOTIDE SEQUENCE [LARGE SCALE GENOMIC DNA]</scope>
    <source>
        <strain evidence="6 7">Ug99</strain>
    </source>
</reference>
<dbReference type="Gene3D" id="3.30.40.10">
    <property type="entry name" value="Zinc/RING finger domain, C3HC4 (zinc finger)"/>
    <property type="match status" value="1"/>
</dbReference>
<dbReference type="InterPro" id="IPR013083">
    <property type="entry name" value="Znf_RING/FYVE/PHD"/>
</dbReference>
<dbReference type="OMA" id="MSEVCVH"/>
<dbReference type="GO" id="GO:0008270">
    <property type="term" value="F:zinc ion binding"/>
    <property type="evidence" value="ECO:0007669"/>
    <property type="project" value="UniProtKB-KW"/>
</dbReference>
<proteinExistence type="predicted"/>
<dbReference type="EMBL" id="VDEP01000246">
    <property type="protein sequence ID" value="KAA1118608.1"/>
    <property type="molecule type" value="Genomic_DNA"/>
</dbReference>
<comment type="caution">
    <text evidence="6">The sequence shown here is derived from an EMBL/GenBank/DDBJ whole genome shotgun (WGS) entry which is preliminary data.</text>
</comment>
<dbReference type="AlphaFoldDB" id="A0A5B0QZ81"/>
<keyword evidence="2 4" id="KW-0863">Zinc-finger</keyword>
<dbReference type="Pfam" id="PF13639">
    <property type="entry name" value="zf-RING_2"/>
    <property type="match status" value="1"/>
</dbReference>